<dbReference type="Gene3D" id="3.40.630.30">
    <property type="match status" value="1"/>
</dbReference>
<dbReference type="RefSeq" id="WP_128208213.1">
    <property type="nucleotide sequence ID" value="NZ_JBHRSO010000039.1"/>
</dbReference>
<dbReference type="CDD" id="cd04301">
    <property type="entry name" value="NAT_SF"/>
    <property type="match status" value="1"/>
</dbReference>
<proteinExistence type="predicted"/>
<evidence type="ECO:0000313" key="2">
    <source>
        <dbReference type="EMBL" id="RWR22578.1"/>
    </source>
</evidence>
<protein>
    <submittedName>
        <fullName evidence="2">N-acetyltransferase</fullName>
    </submittedName>
</protein>
<dbReference type="Pfam" id="PF13508">
    <property type="entry name" value="Acetyltransf_7"/>
    <property type="match status" value="1"/>
</dbReference>
<dbReference type="InterPro" id="IPR000182">
    <property type="entry name" value="GNAT_dom"/>
</dbReference>
<sequence>MGDVFLRPGRDGDRAAIARIWHDSAGFAGAPSLPSCDWLRQRVDALSGTVWQVTVAEDEGGIVAFVAIEPDRAILSELFVRPDRIGTGLGAKLLGHARAQMPAGFTLYTWAGNAAARRFYERAGLVPTHEGRHPERGHPVVHYAWKPPVSSCAGG</sequence>
<keyword evidence="2" id="KW-0808">Transferase</keyword>
<evidence type="ECO:0000313" key="3">
    <source>
        <dbReference type="Proteomes" id="UP000284476"/>
    </source>
</evidence>
<accession>A0A443JPY8</accession>
<dbReference type="EMBL" id="SAUZ01000005">
    <property type="protein sequence ID" value="RWR22578.1"/>
    <property type="molecule type" value="Genomic_DNA"/>
</dbReference>
<reference evidence="2 3" key="1">
    <citation type="submission" date="2019-01" db="EMBL/GenBank/DDBJ databases">
        <title>Sinorhodobacter populi sp. nov. isolated from the symptomatic bark tissue of Populus euramericana canker.</title>
        <authorList>
            <person name="Xu G."/>
        </authorList>
    </citation>
    <scope>NUCLEOTIDE SEQUENCE [LARGE SCALE GENOMIC DNA]</scope>
    <source>
        <strain evidence="2 3">SK2B-1</strain>
    </source>
</reference>
<gene>
    <name evidence="2" type="ORF">D2T30_06450</name>
</gene>
<dbReference type="AlphaFoldDB" id="A0A443JPY8"/>
<dbReference type="SUPFAM" id="SSF55729">
    <property type="entry name" value="Acyl-CoA N-acyltransferases (Nat)"/>
    <property type="match status" value="1"/>
</dbReference>
<dbReference type="GO" id="GO:0016747">
    <property type="term" value="F:acyltransferase activity, transferring groups other than amino-acyl groups"/>
    <property type="evidence" value="ECO:0007669"/>
    <property type="project" value="InterPro"/>
</dbReference>
<name>A0A443JPY8_9RHOB</name>
<dbReference type="InterPro" id="IPR016181">
    <property type="entry name" value="Acyl_CoA_acyltransferase"/>
</dbReference>
<evidence type="ECO:0000259" key="1">
    <source>
        <dbReference type="PROSITE" id="PS51186"/>
    </source>
</evidence>
<dbReference type="Proteomes" id="UP000284476">
    <property type="component" value="Unassembled WGS sequence"/>
</dbReference>
<comment type="caution">
    <text evidence="2">The sequence shown here is derived from an EMBL/GenBank/DDBJ whole genome shotgun (WGS) entry which is preliminary data.</text>
</comment>
<dbReference type="PROSITE" id="PS51186">
    <property type="entry name" value="GNAT"/>
    <property type="match status" value="1"/>
</dbReference>
<organism evidence="2 3">
    <name type="scientific">Paenirhodobacter populi</name>
    <dbReference type="NCBI Taxonomy" id="2306993"/>
    <lineage>
        <taxon>Bacteria</taxon>
        <taxon>Pseudomonadati</taxon>
        <taxon>Pseudomonadota</taxon>
        <taxon>Alphaproteobacteria</taxon>
        <taxon>Rhodobacterales</taxon>
        <taxon>Rhodobacter group</taxon>
        <taxon>Paenirhodobacter</taxon>
    </lineage>
</organism>
<feature type="domain" description="N-acetyltransferase" evidence="1">
    <location>
        <begin position="4"/>
        <end position="150"/>
    </location>
</feature>